<evidence type="ECO:0000313" key="3">
    <source>
        <dbReference type="Proteomes" id="UP000682892"/>
    </source>
</evidence>
<reference evidence="1" key="2">
    <citation type="journal article" date="2007" name="Science">
        <title>Genome sequence of Aedes aegypti, a major arbovirus vector.</title>
        <authorList>
            <person name="Nene V."/>
            <person name="Wortman J.R."/>
            <person name="Lawson D."/>
            <person name="Haas B."/>
            <person name="Kodira C."/>
            <person name="Tu Z.J."/>
            <person name="Loftus B."/>
            <person name="Xi Z."/>
            <person name="Megy K."/>
            <person name="Grabherr M."/>
            <person name="Ren Q."/>
            <person name="Zdobnov E.M."/>
            <person name="Lobo N.F."/>
            <person name="Campbell K.S."/>
            <person name="Brown S.E."/>
            <person name="Bonaldo M.F."/>
            <person name="Zhu J."/>
            <person name="Sinkins S.P."/>
            <person name="Hogenkamp D.G."/>
            <person name="Amedeo P."/>
            <person name="Arensburger P."/>
            <person name="Atkinson P.W."/>
            <person name="Bidwell S."/>
            <person name="Biedler J."/>
            <person name="Birney E."/>
            <person name="Bruggner R.V."/>
            <person name="Costas J."/>
            <person name="Coy M.R."/>
            <person name="Crabtree J."/>
            <person name="Crawford M."/>
            <person name="Debruyn B."/>
            <person name="Decaprio D."/>
            <person name="Eiglmeier K."/>
            <person name="Eisenstadt E."/>
            <person name="El-Dorry H."/>
            <person name="Gelbart W.M."/>
            <person name="Gomes S.L."/>
            <person name="Hammond M."/>
            <person name="Hannick L.I."/>
            <person name="Hogan J.R."/>
            <person name="Holmes M.H."/>
            <person name="Jaffe D."/>
            <person name="Johnston J.S."/>
            <person name="Kennedy R.C."/>
            <person name="Koo H."/>
            <person name="Kravitz S."/>
            <person name="Kriventseva E.V."/>
            <person name="Kulp D."/>
            <person name="Labutti K."/>
            <person name="Lee E."/>
            <person name="Li S."/>
            <person name="Lovin D.D."/>
            <person name="Mao C."/>
            <person name="Mauceli E."/>
            <person name="Menck C.F."/>
            <person name="Miller J.R."/>
            <person name="Montgomery P."/>
            <person name="Mori A."/>
            <person name="Nascimento A.L."/>
            <person name="Naveira H.F."/>
            <person name="Nusbaum C."/>
            <person name="O'leary S."/>
            <person name="Orvis J."/>
            <person name="Pertea M."/>
            <person name="Quesneville H."/>
            <person name="Reidenbach K.R."/>
            <person name="Rogers Y.H."/>
            <person name="Roth C.W."/>
            <person name="Schneider J.R."/>
            <person name="Schatz M."/>
            <person name="Shumway M."/>
            <person name="Stanke M."/>
            <person name="Stinson E.O."/>
            <person name="Tubio J.M."/>
            <person name="Vanzee J.P."/>
            <person name="Verjovski-Almeida S."/>
            <person name="Werner D."/>
            <person name="White O."/>
            <person name="Wyder S."/>
            <person name="Zeng Q."/>
            <person name="Zhao Q."/>
            <person name="Zhao Y."/>
            <person name="Hill C.A."/>
            <person name="Raikhel A.S."/>
            <person name="Soares M.B."/>
            <person name="Knudson D.L."/>
            <person name="Lee N.H."/>
            <person name="Galagan J."/>
            <person name="Salzberg S.L."/>
            <person name="Paulsen I.T."/>
            <person name="Dimopoulos G."/>
            <person name="Collins F.H."/>
            <person name="Birren B."/>
            <person name="Fraser-Liggett C.M."/>
            <person name="Severson D.W."/>
        </authorList>
    </citation>
    <scope>NUCLEOTIDE SEQUENCE [LARGE SCALE GENOMIC DNA]</scope>
    <source>
        <strain evidence="1">Liverpool</strain>
    </source>
</reference>
<gene>
    <name evidence="2" type="ORF">AaeL_AAEL000555</name>
    <name evidence="1" type="ORF">AaeL_AAEL008731</name>
</gene>
<reference evidence="1" key="3">
    <citation type="submission" date="2012-09" db="EMBL/GenBank/DDBJ databases">
        <authorList>
            <consortium name="VectorBase"/>
        </authorList>
    </citation>
    <scope>NUCLEOTIDE SEQUENCE</scope>
    <source>
        <strain evidence="1">Liverpool</strain>
    </source>
</reference>
<dbReference type="AlphaFoldDB" id="Q16XX6"/>
<dbReference type="HOGENOM" id="CLU_3052162_0_0_1"/>
<reference evidence="1" key="1">
    <citation type="submission" date="2005-10" db="EMBL/GenBank/DDBJ databases">
        <authorList>
            <person name="Loftus B.J."/>
            <person name="Nene V.M."/>
            <person name="Hannick L.I."/>
            <person name="Bidwell S."/>
            <person name="Haas B."/>
            <person name="Amedeo P."/>
            <person name="Orvis J."/>
            <person name="Wortman J.R."/>
            <person name="White O.R."/>
            <person name="Salzberg S."/>
            <person name="Shumway M."/>
            <person name="Koo H."/>
            <person name="Zhao Y."/>
            <person name="Holmes M."/>
            <person name="Miller J."/>
            <person name="Schatz M."/>
            <person name="Pop M."/>
            <person name="Pai G."/>
            <person name="Utterback T."/>
            <person name="Rogers Y.-H."/>
            <person name="Kravitz S."/>
            <person name="Fraser C.M."/>
        </authorList>
    </citation>
    <scope>NUCLEOTIDE SEQUENCE</scope>
    <source>
        <strain evidence="1">Liverpool</strain>
    </source>
</reference>
<protein>
    <submittedName>
        <fullName evidence="2">AAEL000555-PA</fullName>
    </submittedName>
    <submittedName>
        <fullName evidence="1">AAEL008731-PA</fullName>
    </submittedName>
</protein>
<dbReference type="EMBL" id="CH477195">
    <property type="protein sequence ID" value="EAT48415.1"/>
    <property type="molecule type" value="Genomic_DNA"/>
</dbReference>
<name>Q16XX6_AEDAE</name>
<sequence>MNSRTDLASAYSETDRYETSMNELCELFYCLVKESKHILECLQEGSTAVPRIIV</sequence>
<proteinExistence type="predicted"/>
<accession>Q17NY3</accession>
<dbReference type="PaxDb" id="7159-AAEL000555-PA"/>
<organism evidence="1 3">
    <name type="scientific">Aedes aegypti</name>
    <name type="common">Yellowfever mosquito</name>
    <name type="synonym">Culex aegypti</name>
    <dbReference type="NCBI Taxonomy" id="7159"/>
    <lineage>
        <taxon>Eukaryota</taxon>
        <taxon>Metazoa</taxon>
        <taxon>Ecdysozoa</taxon>
        <taxon>Arthropoda</taxon>
        <taxon>Hexapoda</taxon>
        <taxon>Insecta</taxon>
        <taxon>Pterygota</taxon>
        <taxon>Neoptera</taxon>
        <taxon>Endopterygota</taxon>
        <taxon>Diptera</taxon>
        <taxon>Nematocera</taxon>
        <taxon>Culicoidea</taxon>
        <taxon>Culicidae</taxon>
        <taxon>Culicinae</taxon>
        <taxon>Aedini</taxon>
        <taxon>Aedes</taxon>
        <taxon>Stegomyia</taxon>
    </lineage>
</organism>
<evidence type="ECO:0000313" key="2">
    <source>
        <dbReference type="EMBL" id="EAT48415.1"/>
    </source>
</evidence>
<dbReference type="EMBL" id="CH477530">
    <property type="protein sequence ID" value="EAT39467.1"/>
    <property type="molecule type" value="Genomic_DNA"/>
</dbReference>
<accession>Q16XX6</accession>
<evidence type="ECO:0000313" key="1">
    <source>
        <dbReference type="EMBL" id="EAT39467.1"/>
    </source>
</evidence>
<dbReference type="Proteomes" id="UP000682892">
    <property type="component" value="Unassembled WGS sequence"/>
</dbReference>